<comment type="catalytic activity">
    <reaction evidence="6">
        <text>precorrin-2 + NAD(+) = sirohydrochlorin + NADH + 2 H(+)</text>
        <dbReference type="Rhea" id="RHEA:15613"/>
        <dbReference type="ChEBI" id="CHEBI:15378"/>
        <dbReference type="ChEBI" id="CHEBI:57540"/>
        <dbReference type="ChEBI" id="CHEBI:57945"/>
        <dbReference type="ChEBI" id="CHEBI:58351"/>
        <dbReference type="ChEBI" id="CHEBI:58827"/>
        <dbReference type="EC" id="1.3.1.76"/>
    </reaction>
</comment>
<dbReference type="EC" id="1.3.1.76" evidence="2"/>
<dbReference type="InterPro" id="IPR036291">
    <property type="entry name" value="NAD(P)-bd_dom_sf"/>
</dbReference>
<dbReference type="Pfam" id="PF10414">
    <property type="entry name" value="CysG_dimeriser"/>
    <property type="match status" value="1"/>
</dbReference>
<keyword evidence="5" id="KW-0627">Porphyrin biosynthesis</keyword>
<evidence type="ECO:0000256" key="1">
    <source>
        <dbReference type="ARBA" id="ARBA00005010"/>
    </source>
</evidence>
<dbReference type="Gene3D" id="3.30.160.110">
    <property type="entry name" value="Siroheme synthase, domain 2"/>
    <property type="match status" value="1"/>
</dbReference>
<dbReference type="PANTHER" id="PTHR35330:SF1">
    <property type="entry name" value="SIROHEME BIOSYNTHESIS PROTEIN MET8"/>
    <property type="match status" value="1"/>
</dbReference>
<reference evidence="8 9" key="1">
    <citation type="journal article" date="2013" name="Antonie Van Leeuwenhoek">
        <title>Dongia rigui sp. nov., isolated from freshwater of a large wetland in Korea.</title>
        <authorList>
            <person name="Baik K.S."/>
            <person name="Hwang Y.M."/>
            <person name="Choi J.S."/>
            <person name="Kwon J."/>
            <person name="Seong C.N."/>
        </authorList>
    </citation>
    <scope>NUCLEOTIDE SEQUENCE [LARGE SCALE GENOMIC DNA]</scope>
    <source>
        <strain evidence="8 9">04SU4-P</strain>
    </source>
</reference>
<evidence type="ECO:0000256" key="5">
    <source>
        <dbReference type="ARBA" id="ARBA00023244"/>
    </source>
</evidence>
<evidence type="ECO:0000256" key="2">
    <source>
        <dbReference type="ARBA" id="ARBA00012400"/>
    </source>
</evidence>
<dbReference type="InterPro" id="IPR014777">
    <property type="entry name" value="4pyrrole_Mease_sub1"/>
</dbReference>
<keyword evidence="9" id="KW-1185">Reference proteome</keyword>
<dbReference type="Proteomes" id="UP001271769">
    <property type="component" value="Unassembled WGS sequence"/>
</dbReference>
<organism evidence="8 9">
    <name type="scientific">Dongia rigui</name>
    <dbReference type="NCBI Taxonomy" id="940149"/>
    <lineage>
        <taxon>Bacteria</taxon>
        <taxon>Pseudomonadati</taxon>
        <taxon>Pseudomonadota</taxon>
        <taxon>Alphaproteobacteria</taxon>
        <taxon>Rhodospirillales</taxon>
        <taxon>Dongiaceae</taxon>
        <taxon>Dongia</taxon>
    </lineage>
</organism>
<comment type="caution">
    <text evidence="8">The sequence shown here is derived from an EMBL/GenBank/DDBJ whole genome shotgun (WGS) entry which is preliminary data.</text>
</comment>
<dbReference type="InterPro" id="IPR028161">
    <property type="entry name" value="Met8-like"/>
</dbReference>
<evidence type="ECO:0000313" key="9">
    <source>
        <dbReference type="Proteomes" id="UP001271769"/>
    </source>
</evidence>
<evidence type="ECO:0000256" key="4">
    <source>
        <dbReference type="ARBA" id="ARBA00023027"/>
    </source>
</evidence>
<dbReference type="Gene3D" id="3.40.1010.10">
    <property type="entry name" value="Cobalt-precorrin-4 Transmethylase, Domain 1"/>
    <property type="match status" value="1"/>
</dbReference>
<sequence>MRSFPLFMRLQGRPVLLVGQGDMAAAKARLLTAAGASVIERTAVEFKSSDVAGMALVVSAIGDDARDAEVSAAARDAHVPVNVVDRPELSDFTMPAIVDRGEIVVAISTHGGSPVLAQRVRSAVEAALPHGIERLVSFARRFRSAVHARIDDHDRRRHFWAGFFDGPIAKALLAGRERDAAREVIRAINGDLAPEHGAVVELLVDAQDADQITLGDLRALQQADVVLFDADIAPEIVDLARRDAVRAVWQGQEIVAGQRVVRLKARTRASHGQFKVM</sequence>
<accession>A0ABU5E3K9</accession>
<comment type="pathway">
    <text evidence="1">Porphyrin-containing compound metabolism; siroheme biosynthesis; sirohydrochlorin from precorrin-2: step 1/1.</text>
</comment>
<dbReference type="SUPFAM" id="SSF51735">
    <property type="entry name" value="NAD(P)-binding Rossmann-fold domains"/>
    <property type="match status" value="1"/>
</dbReference>
<dbReference type="InterPro" id="IPR035996">
    <property type="entry name" value="4pyrrol_Methylase_sf"/>
</dbReference>
<dbReference type="InterPro" id="IPR019478">
    <property type="entry name" value="Sirohaem_synthase_dimer_dom"/>
</dbReference>
<dbReference type="InterPro" id="IPR006367">
    <property type="entry name" value="Sirohaem_synthase_N"/>
</dbReference>
<dbReference type="SUPFAM" id="SSF53790">
    <property type="entry name" value="Tetrapyrrole methylase"/>
    <property type="match status" value="1"/>
</dbReference>
<dbReference type="PANTHER" id="PTHR35330">
    <property type="entry name" value="SIROHEME BIOSYNTHESIS PROTEIN MET8"/>
    <property type="match status" value="1"/>
</dbReference>
<dbReference type="EMBL" id="JAXCLX010000004">
    <property type="protein sequence ID" value="MDY0874059.1"/>
    <property type="molecule type" value="Genomic_DNA"/>
</dbReference>
<proteinExistence type="predicted"/>
<dbReference type="Gene3D" id="1.10.8.210">
    <property type="entry name" value="Sirohaem synthase, dimerisation domain"/>
    <property type="match status" value="1"/>
</dbReference>
<dbReference type="Pfam" id="PF13241">
    <property type="entry name" value="NAD_binding_7"/>
    <property type="match status" value="1"/>
</dbReference>
<dbReference type="RefSeq" id="WP_320502534.1">
    <property type="nucleotide sequence ID" value="NZ_JAXCLX010000004.1"/>
</dbReference>
<feature type="domain" description="Sirohaem synthase dimerisation" evidence="7">
    <location>
        <begin position="133"/>
        <end position="187"/>
    </location>
</feature>
<protein>
    <recommendedName>
        <fullName evidence="2">precorrin-2 dehydrogenase</fullName>
        <ecNumber evidence="2">1.3.1.76</ecNumber>
    </recommendedName>
</protein>
<evidence type="ECO:0000256" key="3">
    <source>
        <dbReference type="ARBA" id="ARBA00023002"/>
    </source>
</evidence>
<dbReference type="NCBIfam" id="TIGR01470">
    <property type="entry name" value="cysG_Nterm"/>
    <property type="match status" value="1"/>
</dbReference>
<dbReference type="InterPro" id="IPR037115">
    <property type="entry name" value="Sirohaem_synt_dimer_dom_sf"/>
</dbReference>
<evidence type="ECO:0000259" key="7">
    <source>
        <dbReference type="Pfam" id="PF10414"/>
    </source>
</evidence>
<dbReference type="SUPFAM" id="SSF75615">
    <property type="entry name" value="Siroheme synthase middle domains-like"/>
    <property type="match status" value="1"/>
</dbReference>
<keyword evidence="3" id="KW-0560">Oxidoreductase</keyword>
<keyword evidence="4" id="KW-0520">NAD</keyword>
<name>A0ABU5E3K9_9PROT</name>
<dbReference type="Gene3D" id="3.40.50.720">
    <property type="entry name" value="NAD(P)-binding Rossmann-like Domain"/>
    <property type="match status" value="2"/>
</dbReference>
<evidence type="ECO:0000256" key="6">
    <source>
        <dbReference type="ARBA" id="ARBA00047561"/>
    </source>
</evidence>
<evidence type="ECO:0000313" key="8">
    <source>
        <dbReference type="EMBL" id="MDY0874059.1"/>
    </source>
</evidence>
<gene>
    <name evidence="8" type="ORF">SMD31_19110</name>
</gene>